<dbReference type="InterPro" id="IPR027385">
    <property type="entry name" value="Beta-barrel_OMP"/>
</dbReference>
<dbReference type="InterPro" id="IPR011250">
    <property type="entry name" value="OMP/PagP_B-barrel"/>
</dbReference>
<feature type="domain" description="Outer membrane protein beta-barrel" evidence="3">
    <location>
        <begin position="7"/>
        <end position="197"/>
    </location>
</feature>
<dbReference type="Proteomes" id="UP000075346">
    <property type="component" value="Unassembled WGS sequence"/>
</dbReference>
<feature type="signal peptide" evidence="2">
    <location>
        <begin position="1"/>
        <end position="17"/>
    </location>
</feature>
<evidence type="ECO:0000256" key="2">
    <source>
        <dbReference type="SAM" id="SignalP"/>
    </source>
</evidence>
<reference evidence="6" key="1">
    <citation type="submission" date="2015-12" db="EMBL/GenBank/DDBJ databases">
        <authorList>
            <person name="Shamseldin A."/>
            <person name="Moawad H."/>
            <person name="Abd El-Rahim W.M."/>
            <person name="Sadowsky M.J."/>
        </authorList>
    </citation>
    <scope>NUCLEOTIDE SEQUENCE [LARGE SCALE GENOMIC DNA]</scope>
    <source>
        <strain evidence="6">2538-88</strain>
    </source>
</reference>
<organism evidence="4 6">
    <name type="scientific">Vibrio cidicii</name>
    <dbReference type="NCBI Taxonomy" id="1763883"/>
    <lineage>
        <taxon>Bacteria</taxon>
        <taxon>Pseudomonadati</taxon>
        <taxon>Pseudomonadota</taxon>
        <taxon>Gammaproteobacteria</taxon>
        <taxon>Vibrionales</taxon>
        <taxon>Vibrionaceae</taxon>
        <taxon>Vibrio</taxon>
    </lineage>
</organism>
<dbReference type="RefSeq" id="WP_061895698.1">
    <property type="nucleotide sequence ID" value="NZ_CAXYEW010000007.1"/>
</dbReference>
<accession>A0A151KVA4</accession>
<proteinExistence type="predicted"/>
<evidence type="ECO:0000313" key="4">
    <source>
        <dbReference type="EMBL" id="KYN85093.1"/>
    </source>
</evidence>
<keyword evidence="7" id="KW-1185">Reference proteome</keyword>
<sequence length="197" mass="21877">MKKRLLSLAVISAFAQANDQSTTTNDVSGFYLGGGFGVTTADDNSTFFDLNLDSNDNAYKLIAGYQINRIVGIETQYTRYGDIYSKNTDPRIYATPENFSVMANLGYTFDSGWRPFGTIGFGKTKIKSSIRSDNETSFHMGVGGEYSPKELKNLSLRVAYEVDGFNQEVRGNYGYFGVREDVTVTIGTFYVGANYKF</sequence>
<evidence type="ECO:0000313" key="6">
    <source>
        <dbReference type="Proteomes" id="UP000075346"/>
    </source>
</evidence>
<dbReference type="EMBL" id="LOBP01000024">
    <property type="protein sequence ID" value="KYN90721.1"/>
    <property type="molecule type" value="Genomic_DNA"/>
</dbReference>
<gene>
    <name evidence="5" type="ORF">ATY35_08670</name>
    <name evidence="4" type="ORF">ATY37_04800</name>
</gene>
<keyword evidence="1 2" id="KW-0732">Signal</keyword>
<dbReference type="AlphaFoldDB" id="A0A151KVA4"/>
<comment type="caution">
    <text evidence="4">The sequence shown here is derived from an EMBL/GenBank/DDBJ whole genome shotgun (WGS) entry which is preliminary data.</text>
</comment>
<evidence type="ECO:0000313" key="5">
    <source>
        <dbReference type="EMBL" id="KYN90721.1"/>
    </source>
</evidence>
<evidence type="ECO:0000259" key="3">
    <source>
        <dbReference type="Pfam" id="PF13505"/>
    </source>
</evidence>
<dbReference type="EMBL" id="LOBR01000072">
    <property type="protein sequence ID" value="KYN85093.1"/>
    <property type="molecule type" value="Genomic_DNA"/>
</dbReference>
<dbReference type="GeneID" id="95680640"/>
<protein>
    <recommendedName>
        <fullName evidence="3">Outer membrane protein beta-barrel domain-containing protein</fullName>
    </recommendedName>
</protein>
<feature type="chain" id="PRO_5007583662" description="Outer membrane protein beta-barrel domain-containing protein" evidence="2">
    <location>
        <begin position="18"/>
        <end position="197"/>
    </location>
</feature>
<reference evidence="4 7" key="2">
    <citation type="submission" date="2015-12" db="EMBL/GenBank/DDBJ databases">
        <authorList>
            <person name="Tarr C.L."/>
            <person name="Gladney L.M."/>
        </authorList>
    </citation>
    <scope>NUCLEOTIDE SEQUENCE</scope>
    <source>
        <strain evidence="5 7">1048-83</strain>
        <strain evidence="4">2538-88</strain>
    </source>
</reference>
<dbReference type="Proteomes" id="UP000075609">
    <property type="component" value="Unassembled WGS sequence"/>
</dbReference>
<evidence type="ECO:0000256" key="1">
    <source>
        <dbReference type="ARBA" id="ARBA00022729"/>
    </source>
</evidence>
<name>A0A151KVA4_9VIBR</name>
<evidence type="ECO:0000313" key="7">
    <source>
        <dbReference type="Proteomes" id="UP000075609"/>
    </source>
</evidence>
<dbReference type="Pfam" id="PF13505">
    <property type="entry name" value="OMP_b-brl"/>
    <property type="match status" value="1"/>
</dbReference>
<dbReference type="SUPFAM" id="SSF56925">
    <property type="entry name" value="OMPA-like"/>
    <property type="match status" value="1"/>
</dbReference>
<dbReference type="Gene3D" id="2.40.160.20">
    <property type="match status" value="1"/>
</dbReference>